<dbReference type="eggNOG" id="COG0491">
    <property type="taxonomic scope" value="Bacteria"/>
</dbReference>
<dbReference type="SMART" id="SM00849">
    <property type="entry name" value="Lactamase_B"/>
    <property type="match status" value="1"/>
</dbReference>
<dbReference type="Gene3D" id="3.60.15.10">
    <property type="entry name" value="Ribonuclease Z/Hydroxyacylglutathione hydrolase-like"/>
    <property type="match status" value="1"/>
</dbReference>
<keyword evidence="3" id="KW-1185">Reference proteome</keyword>
<dbReference type="Pfam" id="PF00753">
    <property type="entry name" value="Lactamase_B"/>
    <property type="match status" value="1"/>
</dbReference>
<reference evidence="2 3" key="2">
    <citation type="journal article" date="2012" name="PLoS ONE">
        <title>An ancient pathway combining carbon dioxide fixation with the generation and utilization of a sodium ion gradient for ATP synthesis.</title>
        <authorList>
            <person name="Poehlein A."/>
            <person name="Schmidt S."/>
            <person name="Kaster A.K."/>
            <person name="Goenrich M."/>
            <person name="Vollmers J."/>
            <person name="Thurmer A."/>
            <person name="Bertsch J."/>
            <person name="Schuchmann K."/>
            <person name="Voigt B."/>
            <person name="Hecker M."/>
            <person name="Daniel R."/>
            <person name="Thauer R.K."/>
            <person name="Gottschalk G."/>
            <person name="Muller V."/>
        </authorList>
    </citation>
    <scope>NUCLEOTIDE SEQUENCE [LARGE SCALE GENOMIC DNA]</scope>
    <source>
        <strain evidence="3">ATCC 29683 / DSM 1030 / JCM 2381 / KCTC 1655 / WB1</strain>
    </source>
</reference>
<dbReference type="SUPFAM" id="SSF56281">
    <property type="entry name" value="Metallo-hydrolase/oxidoreductase"/>
    <property type="match status" value="1"/>
</dbReference>
<dbReference type="AlphaFoldDB" id="H6LCV4"/>
<feature type="domain" description="Metallo-beta-lactamase" evidence="1">
    <location>
        <begin position="1"/>
        <end position="174"/>
    </location>
</feature>
<dbReference type="InterPro" id="IPR036866">
    <property type="entry name" value="RibonucZ/Hydroxyglut_hydro"/>
</dbReference>
<proteinExistence type="predicted"/>
<evidence type="ECO:0000313" key="3">
    <source>
        <dbReference type="Proteomes" id="UP000007177"/>
    </source>
</evidence>
<accession>H6LCV4</accession>
<name>H6LCV4_ACEWD</name>
<evidence type="ECO:0000259" key="1">
    <source>
        <dbReference type="SMART" id="SM00849"/>
    </source>
</evidence>
<dbReference type="PANTHER" id="PTHR42951:SF17">
    <property type="entry name" value="METALLO-BETA-LACTAMASE DOMAIN-CONTAINING PROTEIN"/>
    <property type="match status" value="1"/>
</dbReference>
<dbReference type="PANTHER" id="PTHR42951">
    <property type="entry name" value="METALLO-BETA-LACTAMASE DOMAIN-CONTAINING"/>
    <property type="match status" value="1"/>
</dbReference>
<dbReference type="InterPro" id="IPR050855">
    <property type="entry name" value="NDM-1-like"/>
</dbReference>
<gene>
    <name evidence="2" type="ordered locus">Awo_c23180</name>
</gene>
<dbReference type="HOGENOM" id="CLU_030571_2_2_9"/>
<sequence length="184" mass="20545">MIDSGHPGDADMIEKKLADEGIIPAEIKLLILTHGHMDHTGTAEYFKNKYQTPIAMNPIDCTILEIKSRGLMGAVIKYLSEKELHQSLRIQPDIHLVHGQRLDQFGLPAQIIALPGHTRGSLGILLDDGNLFAGDMFMNFLKPSLAHIYENEEALKKSWEGLKTYPITTVYVGHGKPFPFGKMR</sequence>
<dbReference type="Proteomes" id="UP000007177">
    <property type="component" value="Chromosome"/>
</dbReference>
<reference evidence="3" key="1">
    <citation type="submission" date="2011-07" db="EMBL/GenBank/DDBJ databases">
        <title>Complete genome sequence of Acetobacterium woodii.</title>
        <authorList>
            <person name="Poehlein A."/>
            <person name="Schmidt S."/>
            <person name="Kaster A.-K."/>
            <person name="Goenrich M."/>
            <person name="Vollmers J."/>
            <person name="Thuermer A."/>
            <person name="Gottschalk G."/>
            <person name="Thauer R.K."/>
            <person name="Daniel R."/>
            <person name="Mueller V."/>
        </authorList>
    </citation>
    <scope>NUCLEOTIDE SEQUENCE [LARGE SCALE GENOMIC DNA]</scope>
    <source>
        <strain evidence="3">ATCC 29683 / DSM 1030 / JCM 2381 / KCTC 1655 / WB1</strain>
    </source>
</reference>
<protein>
    <recommendedName>
        <fullName evidence="1">Metallo-beta-lactamase domain-containing protein</fullName>
    </recommendedName>
</protein>
<dbReference type="InterPro" id="IPR001279">
    <property type="entry name" value="Metallo-B-lactamas"/>
</dbReference>
<evidence type="ECO:0000313" key="2">
    <source>
        <dbReference type="EMBL" id="AFA49091.1"/>
    </source>
</evidence>
<dbReference type="KEGG" id="awo:Awo_c23180"/>
<organism evidence="2 3">
    <name type="scientific">Acetobacterium woodii (strain ATCC 29683 / DSM 1030 / JCM 2381 / KCTC 1655 / WB1)</name>
    <dbReference type="NCBI Taxonomy" id="931626"/>
    <lineage>
        <taxon>Bacteria</taxon>
        <taxon>Bacillati</taxon>
        <taxon>Bacillota</taxon>
        <taxon>Clostridia</taxon>
        <taxon>Eubacteriales</taxon>
        <taxon>Eubacteriaceae</taxon>
        <taxon>Acetobacterium</taxon>
    </lineage>
</organism>
<dbReference type="EMBL" id="CP002987">
    <property type="protein sequence ID" value="AFA49091.1"/>
    <property type="molecule type" value="Genomic_DNA"/>
</dbReference>
<dbReference type="STRING" id="931626.Awo_c23180"/>